<dbReference type="Proteomes" id="UP000095743">
    <property type="component" value="Chromosome"/>
</dbReference>
<reference evidence="2 3" key="1">
    <citation type="submission" date="2016-09" db="EMBL/GenBank/DDBJ databases">
        <title>Genomic analysis reveals versatility of anaerobic energy metabolism of Geosporobacter ferrireducens IRF9 of phylum Firmicutes.</title>
        <authorList>
            <person name="Kim S.-J."/>
        </authorList>
    </citation>
    <scope>NUCLEOTIDE SEQUENCE [LARGE SCALE GENOMIC DNA]</scope>
    <source>
        <strain evidence="2 3">IRF9</strain>
    </source>
</reference>
<dbReference type="KEGG" id="gfe:Gferi_12340"/>
<sequence>MTDTTAAKSGFGFLGDSNILFWVLIIIVLCGGIGPLGNIFGGFGSDNSLFIILLVILLCSGGFPFLNLW</sequence>
<gene>
    <name evidence="2" type="ORF">Gferi_12340</name>
</gene>
<keyword evidence="1" id="KW-0812">Transmembrane</keyword>
<proteinExistence type="predicted"/>
<evidence type="ECO:0000256" key="1">
    <source>
        <dbReference type="SAM" id="Phobius"/>
    </source>
</evidence>
<protein>
    <submittedName>
        <fullName evidence="2">Uncharacterized protein</fullName>
    </submittedName>
</protein>
<dbReference type="RefSeq" id="WP_069976943.1">
    <property type="nucleotide sequence ID" value="NZ_CP017269.1"/>
</dbReference>
<evidence type="ECO:0000313" key="3">
    <source>
        <dbReference type="Proteomes" id="UP000095743"/>
    </source>
</evidence>
<accession>A0A1D8GHE6</accession>
<feature type="transmembrane region" description="Helical" evidence="1">
    <location>
        <begin position="19"/>
        <end position="41"/>
    </location>
</feature>
<name>A0A1D8GHE6_9FIRM</name>
<keyword evidence="1" id="KW-0472">Membrane</keyword>
<feature type="transmembrane region" description="Helical" evidence="1">
    <location>
        <begin position="48"/>
        <end position="66"/>
    </location>
</feature>
<keyword evidence="1" id="KW-1133">Transmembrane helix</keyword>
<keyword evidence="3" id="KW-1185">Reference proteome</keyword>
<dbReference type="AlphaFoldDB" id="A0A1D8GHE6"/>
<organism evidence="2 3">
    <name type="scientific">Geosporobacter ferrireducens</name>
    <dbReference type="NCBI Taxonomy" id="1424294"/>
    <lineage>
        <taxon>Bacteria</taxon>
        <taxon>Bacillati</taxon>
        <taxon>Bacillota</taxon>
        <taxon>Clostridia</taxon>
        <taxon>Peptostreptococcales</taxon>
        <taxon>Thermotaleaceae</taxon>
        <taxon>Geosporobacter</taxon>
    </lineage>
</organism>
<dbReference type="EMBL" id="CP017269">
    <property type="protein sequence ID" value="AOT70310.1"/>
    <property type="molecule type" value="Genomic_DNA"/>
</dbReference>
<evidence type="ECO:0000313" key="2">
    <source>
        <dbReference type="EMBL" id="AOT70310.1"/>
    </source>
</evidence>